<evidence type="ECO:0000313" key="2">
    <source>
        <dbReference type="Proteomes" id="UP000662904"/>
    </source>
</evidence>
<name>A0A8A0RT79_9FIRM</name>
<protein>
    <submittedName>
        <fullName evidence="1">Uncharacterized protein</fullName>
    </submittedName>
</protein>
<dbReference type="EMBL" id="CP059066">
    <property type="protein sequence ID" value="QSQ10527.1"/>
    <property type="molecule type" value="Genomic_DNA"/>
</dbReference>
<keyword evidence="2" id="KW-1185">Reference proteome</keyword>
<sequence>MDNYLILAKRKASCPDGRPEACLCQVRASSEQEAVRNACRLIKKEIDEFARENFDFFHLDRDKDCLLYVDMGDKVFCNF</sequence>
<proteinExistence type="predicted"/>
<gene>
    <name evidence="1" type="ORF">H0A61_02935</name>
</gene>
<organism evidence="1 2">
    <name type="scientific">Koleobacter methoxysyntrophicus</name>
    <dbReference type="NCBI Taxonomy" id="2751313"/>
    <lineage>
        <taxon>Bacteria</taxon>
        <taxon>Bacillati</taxon>
        <taxon>Bacillota</taxon>
        <taxon>Clostridia</taxon>
        <taxon>Koleobacterales</taxon>
        <taxon>Koleobacteraceae</taxon>
        <taxon>Koleobacter</taxon>
    </lineage>
</organism>
<dbReference type="KEGG" id="kme:H0A61_02935"/>
<dbReference type="RefSeq" id="WP_206707836.1">
    <property type="nucleotide sequence ID" value="NZ_CP059066.1"/>
</dbReference>
<evidence type="ECO:0000313" key="1">
    <source>
        <dbReference type="EMBL" id="QSQ10527.1"/>
    </source>
</evidence>
<accession>A0A8A0RT79</accession>
<reference evidence="1" key="1">
    <citation type="submission" date="2020-07" db="EMBL/GenBank/DDBJ databases">
        <title>Koleobacter methoxysyntrophicus gen. nov., sp. nov., a novel anaerobic bacterium isolated from deep subsurface oil field and proposal of Koleobacterales ord. nov. in the phylum Firmicutes.</title>
        <authorList>
            <person name="Sakamoto S."/>
            <person name="Tamaki H."/>
        </authorList>
    </citation>
    <scope>NUCLEOTIDE SEQUENCE</scope>
    <source>
        <strain evidence="1">NRmbB1</strain>
    </source>
</reference>
<dbReference type="Proteomes" id="UP000662904">
    <property type="component" value="Chromosome"/>
</dbReference>
<dbReference type="AlphaFoldDB" id="A0A8A0RT79"/>